<dbReference type="EC" id="2.6.1.17" evidence="7"/>
<dbReference type="Gene3D" id="3.90.1150.10">
    <property type="entry name" value="Aspartate Aminotransferase, domain 1"/>
    <property type="match status" value="1"/>
</dbReference>
<keyword evidence="3 7" id="KW-0032">Aminotransferase</keyword>
<proteinExistence type="inferred from homology"/>
<dbReference type="InterPro" id="IPR015421">
    <property type="entry name" value="PyrdxlP-dep_Trfase_major"/>
</dbReference>
<evidence type="ECO:0000256" key="1">
    <source>
        <dbReference type="ARBA" id="ARBA00001933"/>
    </source>
</evidence>
<keyword evidence="4 7" id="KW-0808">Transferase</keyword>
<dbReference type="GO" id="GO:0005737">
    <property type="term" value="C:cytoplasm"/>
    <property type="evidence" value="ECO:0007669"/>
    <property type="project" value="TreeGrafter"/>
</dbReference>
<evidence type="ECO:0000256" key="5">
    <source>
        <dbReference type="ARBA" id="ARBA00022898"/>
    </source>
</evidence>
<evidence type="ECO:0000313" key="7">
    <source>
        <dbReference type="EMBL" id="MDR6892846.1"/>
    </source>
</evidence>
<dbReference type="InterPro" id="IPR015422">
    <property type="entry name" value="PyrdxlP-dep_Trfase_small"/>
</dbReference>
<feature type="domain" description="Aminotransferase class I/classII large" evidence="6">
    <location>
        <begin position="48"/>
        <end position="405"/>
    </location>
</feature>
<organism evidence="7 8">
    <name type="scientific">Falsarthrobacter nasiphocae</name>
    <dbReference type="NCBI Taxonomy" id="189863"/>
    <lineage>
        <taxon>Bacteria</taxon>
        <taxon>Bacillati</taxon>
        <taxon>Actinomycetota</taxon>
        <taxon>Actinomycetes</taxon>
        <taxon>Micrococcales</taxon>
        <taxon>Micrococcaceae</taxon>
        <taxon>Falsarthrobacter</taxon>
    </lineage>
</organism>
<comment type="caution">
    <text evidence="7">The sequence shown here is derived from an EMBL/GenBank/DDBJ whole genome shotgun (WGS) entry which is preliminary data.</text>
</comment>
<name>A0AAE3YJH7_9MICC</name>
<sequence>MTVRASFDPADPPWLRASAGAGLLGPDGRPGPTVFERIGAAAAEHGAINLGQGFPDEDGPAWLLESAARAIADGRNQYAPGIGLPALREAVAAHQHRCYGLELDPGAGVLVTAGATEAIAAALLAFVEPGDEVITFDPSYDEYGALVALARGTHVRVPLESDGDRLRLPVDAVTAAFGPRTRVVVLNDPHNPTGTQFTDAERELLVTLAERHGALIVTDEVYEHQWFARPHAPAAAVPGAFERTLSVSSAGKTFSVTGWKTGWITGPPELIQRVRAVKQYLSFCTSEPYQLAVAGALEDDRGWIEDARRGLEAKRTRVLGGLEASGWRTLTPEGTFFILAEPPAWLASADDPRAGETAALALPASTGVAGIPTTAFMPPGSDVFGRSVRFAFCKTPDVLDTAMQRLKKAAP</sequence>
<dbReference type="CDD" id="cd00609">
    <property type="entry name" value="AAT_like"/>
    <property type="match status" value="1"/>
</dbReference>
<evidence type="ECO:0000256" key="4">
    <source>
        <dbReference type="ARBA" id="ARBA00022679"/>
    </source>
</evidence>
<dbReference type="AlphaFoldDB" id="A0AAE3YJH7"/>
<reference evidence="7" key="1">
    <citation type="submission" date="2023-07" db="EMBL/GenBank/DDBJ databases">
        <title>Sequencing the genomes of 1000 actinobacteria strains.</title>
        <authorList>
            <person name="Klenk H.-P."/>
        </authorList>
    </citation>
    <scope>NUCLEOTIDE SEQUENCE</scope>
    <source>
        <strain evidence="7">DSM 13988</strain>
    </source>
</reference>
<dbReference type="InterPro" id="IPR015424">
    <property type="entry name" value="PyrdxlP-dep_Trfase"/>
</dbReference>
<dbReference type="FunFam" id="3.40.640.10:FF:000033">
    <property type="entry name" value="Aspartate aminotransferase"/>
    <property type="match status" value="1"/>
</dbReference>
<keyword evidence="5" id="KW-0663">Pyridoxal phosphate</keyword>
<dbReference type="PANTHER" id="PTHR43807">
    <property type="entry name" value="FI04487P"/>
    <property type="match status" value="1"/>
</dbReference>
<dbReference type="PANTHER" id="PTHR43807:SF20">
    <property type="entry name" value="FI04487P"/>
    <property type="match status" value="1"/>
</dbReference>
<dbReference type="InterPro" id="IPR051326">
    <property type="entry name" value="Kynurenine-oxoglutarate_AT"/>
</dbReference>
<dbReference type="EMBL" id="JAVDUI010000001">
    <property type="protein sequence ID" value="MDR6892846.1"/>
    <property type="molecule type" value="Genomic_DNA"/>
</dbReference>
<evidence type="ECO:0000313" key="8">
    <source>
        <dbReference type="Proteomes" id="UP001247307"/>
    </source>
</evidence>
<dbReference type="Proteomes" id="UP001247307">
    <property type="component" value="Unassembled WGS sequence"/>
</dbReference>
<dbReference type="GO" id="GO:0009016">
    <property type="term" value="F:succinyldiaminopimelate transaminase activity"/>
    <property type="evidence" value="ECO:0007669"/>
    <property type="project" value="UniProtKB-EC"/>
</dbReference>
<dbReference type="GO" id="GO:0016212">
    <property type="term" value="F:kynurenine-oxoglutarate transaminase activity"/>
    <property type="evidence" value="ECO:0007669"/>
    <property type="project" value="TreeGrafter"/>
</dbReference>
<dbReference type="Pfam" id="PF00155">
    <property type="entry name" value="Aminotran_1_2"/>
    <property type="match status" value="1"/>
</dbReference>
<dbReference type="SUPFAM" id="SSF53383">
    <property type="entry name" value="PLP-dependent transferases"/>
    <property type="match status" value="1"/>
</dbReference>
<gene>
    <name evidence="7" type="ORF">J2S35_001786</name>
</gene>
<dbReference type="RefSeq" id="WP_309852509.1">
    <property type="nucleotide sequence ID" value="NZ_BAAAIU010000004.1"/>
</dbReference>
<dbReference type="InterPro" id="IPR004839">
    <property type="entry name" value="Aminotransferase_I/II_large"/>
</dbReference>
<keyword evidence="8" id="KW-1185">Reference proteome</keyword>
<dbReference type="Gene3D" id="3.40.640.10">
    <property type="entry name" value="Type I PLP-dependent aspartate aminotransferase-like (Major domain)"/>
    <property type="match status" value="1"/>
</dbReference>
<evidence type="ECO:0000259" key="6">
    <source>
        <dbReference type="Pfam" id="PF00155"/>
    </source>
</evidence>
<accession>A0AAE3YJH7</accession>
<dbReference type="GO" id="GO:0030170">
    <property type="term" value="F:pyridoxal phosphate binding"/>
    <property type="evidence" value="ECO:0007669"/>
    <property type="project" value="InterPro"/>
</dbReference>
<protein>
    <submittedName>
        <fullName evidence="7">N-succinyldiaminopimelate aminotransferase</fullName>
        <ecNumber evidence="7">2.6.1.17</ecNumber>
    </submittedName>
</protein>
<evidence type="ECO:0000256" key="2">
    <source>
        <dbReference type="ARBA" id="ARBA00007441"/>
    </source>
</evidence>
<evidence type="ECO:0000256" key="3">
    <source>
        <dbReference type="ARBA" id="ARBA00022576"/>
    </source>
</evidence>
<comment type="cofactor">
    <cofactor evidence="1">
        <name>pyridoxal 5'-phosphate</name>
        <dbReference type="ChEBI" id="CHEBI:597326"/>
    </cofactor>
</comment>
<comment type="similarity">
    <text evidence="2">Belongs to the class-I pyridoxal-phosphate-dependent aminotransferase family.</text>
</comment>